<evidence type="ECO:0000256" key="1">
    <source>
        <dbReference type="SAM" id="Phobius"/>
    </source>
</evidence>
<dbReference type="Proteomes" id="UP000188532">
    <property type="component" value="Unassembled WGS sequence"/>
</dbReference>
<evidence type="ECO:0000313" key="3">
    <source>
        <dbReference type="Proteomes" id="UP000188532"/>
    </source>
</evidence>
<gene>
    <name evidence="2" type="ORF">BZL29_5505</name>
</gene>
<feature type="transmembrane region" description="Helical" evidence="1">
    <location>
        <begin position="33"/>
        <end position="57"/>
    </location>
</feature>
<proteinExistence type="predicted"/>
<protein>
    <submittedName>
        <fullName evidence="2">Uncharacterized protein</fullName>
    </submittedName>
</protein>
<accession>A0A1V3WVR7</accession>
<name>A0A1V3WVR7_MYCKA</name>
<organism evidence="2 3">
    <name type="scientific">Mycobacterium kansasii</name>
    <dbReference type="NCBI Taxonomy" id="1768"/>
    <lineage>
        <taxon>Bacteria</taxon>
        <taxon>Bacillati</taxon>
        <taxon>Actinomycetota</taxon>
        <taxon>Actinomycetes</taxon>
        <taxon>Mycobacteriales</taxon>
        <taxon>Mycobacteriaceae</taxon>
        <taxon>Mycobacterium</taxon>
    </lineage>
</organism>
<keyword evidence="1" id="KW-0812">Transmembrane</keyword>
<keyword evidence="1" id="KW-0472">Membrane</keyword>
<evidence type="ECO:0000313" key="2">
    <source>
        <dbReference type="EMBL" id="OOK71027.1"/>
    </source>
</evidence>
<reference evidence="2 3" key="1">
    <citation type="submission" date="2017-02" db="EMBL/GenBank/DDBJ databases">
        <title>Complete genome sequences of Mycobacterium kansasii strains isolated from rhesus macaques.</title>
        <authorList>
            <person name="Panda A."/>
            <person name="Nagaraj S."/>
            <person name="Zhao X."/>
            <person name="Tettelin H."/>
            <person name="Detolla L.J."/>
        </authorList>
    </citation>
    <scope>NUCLEOTIDE SEQUENCE [LARGE SCALE GENOMIC DNA]</scope>
    <source>
        <strain evidence="2 3">11-3469</strain>
    </source>
</reference>
<sequence>MRQKLIRSLEIAADNSWLRMPHRSVSTLRSPPLPCIALICAVVTTVMPVVLVAAAMAGCGGYG</sequence>
<comment type="caution">
    <text evidence="2">The sequence shown here is derived from an EMBL/GenBank/DDBJ whole genome shotgun (WGS) entry which is preliminary data.</text>
</comment>
<keyword evidence="1" id="KW-1133">Transmembrane helix</keyword>
<dbReference type="EMBL" id="MVBN01000006">
    <property type="protein sequence ID" value="OOK71027.1"/>
    <property type="molecule type" value="Genomic_DNA"/>
</dbReference>
<dbReference type="AlphaFoldDB" id="A0A1V3WVR7"/>